<comment type="caution">
    <text evidence="4">The sequence shown here is derived from an EMBL/GenBank/DDBJ whole genome shotgun (WGS) entry which is preliminary data.</text>
</comment>
<dbReference type="Gene3D" id="3.50.50.60">
    <property type="entry name" value="FAD/NAD(P)-binding domain"/>
    <property type="match status" value="1"/>
</dbReference>
<dbReference type="EMBL" id="RKHR01000003">
    <property type="protein sequence ID" value="ROS05687.1"/>
    <property type="molecule type" value="Genomic_DNA"/>
</dbReference>
<evidence type="ECO:0000256" key="1">
    <source>
        <dbReference type="ARBA" id="ARBA00023002"/>
    </source>
</evidence>
<dbReference type="PANTHER" id="PTHR13789:SF309">
    <property type="entry name" value="PUTATIVE (AFU_ORTHOLOGUE AFUA_6G14510)-RELATED"/>
    <property type="match status" value="1"/>
</dbReference>
<reference evidence="4 5" key="1">
    <citation type="submission" date="2018-11" db="EMBL/GenBank/DDBJ databases">
        <title>Genomic Encyclopedia of Type Strains, Phase IV (KMG-IV): sequencing the most valuable type-strain genomes for metagenomic binning, comparative biology and taxonomic classification.</title>
        <authorList>
            <person name="Goeker M."/>
        </authorList>
    </citation>
    <scope>NUCLEOTIDE SEQUENCE [LARGE SCALE GENOMIC DNA]</scope>
    <source>
        <strain evidence="4 5">DSM 100316</strain>
    </source>
</reference>
<feature type="domain" description="FAD-binding" evidence="3">
    <location>
        <begin position="15"/>
        <end position="336"/>
    </location>
</feature>
<dbReference type="InterPro" id="IPR050493">
    <property type="entry name" value="FAD-dep_Monooxygenase_BioMet"/>
</dbReference>
<dbReference type="GO" id="GO:0071949">
    <property type="term" value="F:FAD binding"/>
    <property type="evidence" value="ECO:0007669"/>
    <property type="project" value="InterPro"/>
</dbReference>
<dbReference type="Pfam" id="PF01494">
    <property type="entry name" value="FAD_binding_3"/>
    <property type="match status" value="1"/>
</dbReference>
<dbReference type="PRINTS" id="PR00420">
    <property type="entry name" value="RNGMNOXGNASE"/>
</dbReference>
<accession>A0A3N2E0Y0</accession>
<organism evidence="4 5">
    <name type="scientific">Sinobacterium caligoides</name>
    <dbReference type="NCBI Taxonomy" id="933926"/>
    <lineage>
        <taxon>Bacteria</taxon>
        <taxon>Pseudomonadati</taxon>
        <taxon>Pseudomonadota</taxon>
        <taxon>Gammaproteobacteria</taxon>
        <taxon>Cellvibrionales</taxon>
        <taxon>Spongiibacteraceae</taxon>
        <taxon>Sinobacterium</taxon>
    </lineage>
</organism>
<keyword evidence="5" id="KW-1185">Reference proteome</keyword>
<dbReference type="AlphaFoldDB" id="A0A3N2E0Y0"/>
<evidence type="ECO:0000259" key="3">
    <source>
        <dbReference type="Pfam" id="PF01494"/>
    </source>
</evidence>
<keyword evidence="2" id="KW-0503">Monooxygenase</keyword>
<keyword evidence="1" id="KW-0560">Oxidoreductase</keyword>
<evidence type="ECO:0000313" key="5">
    <source>
        <dbReference type="Proteomes" id="UP000275394"/>
    </source>
</evidence>
<gene>
    <name evidence="4" type="ORF">EDC56_1235</name>
</gene>
<dbReference type="PANTHER" id="PTHR13789">
    <property type="entry name" value="MONOOXYGENASE"/>
    <property type="match status" value="1"/>
</dbReference>
<dbReference type="OrthoDB" id="8672648at2"/>
<dbReference type="SUPFAM" id="SSF51905">
    <property type="entry name" value="FAD/NAD(P)-binding domain"/>
    <property type="match status" value="1"/>
</dbReference>
<dbReference type="InterPro" id="IPR002938">
    <property type="entry name" value="FAD-bd"/>
</dbReference>
<dbReference type="InterPro" id="IPR036188">
    <property type="entry name" value="FAD/NAD-bd_sf"/>
</dbReference>
<dbReference type="GO" id="GO:0004497">
    <property type="term" value="F:monooxygenase activity"/>
    <property type="evidence" value="ECO:0007669"/>
    <property type="project" value="UniProtKB-KW"/>
</dbReference>
<dbReference type="RefSeq" id="WP_123711581.1">
    <property type="nucleotide sequence ID" value="NZ_RKHR01000003.1"/>
</dbReference>
<protein>
    <submittedName>
        <fullName evidence="4">2-polyprenyl-6-methoxyphenol hydroxylase-like FAD-dependent oxidoreductase</fullName>
    </submittedName>
</protein>
<proteinExistence type="predicted"/>
<sequence length="390" mass="42941">MTENKTLSPLTPPRILISGAGIAGLALARRLDSMGIAYTLIEQRDSMQQSTSGIALPFNAIKALEVLGLDQAVLASAHQVKEVVYCKPSGRILSKASLQQPPINQAPYVALQRSQLHQILSKDLAQNIHFSTSLTDVKQSTNGPATCTFTDSRLNGEFDLIVAAEGINSPLRQQFCGQKDSIVDYQIPNWRFIVEMPDHGLQPTYMLGRTELFMVYPVSPDTLYCYAHVYDEAGQYSTGDAKQHLMQIFSHFRGSATEILSKLDDIDVIPGRLRSVDKPYFSNGRVVYVGDAANACSPLLQQGAAAAFEDIICLSTQLKKQGLDDAITAYQQLRSDRIHWVHHASDAPIAKMKMMQSPIAAFARNTVIRLKGPINVQGWRKLAQQDGLVV</sequence>
<evidence type="ECO:0000313" key="4">
    <source>
        <dbReference type="EMBL" id="ROS05687.1"/>
    </source>
</evidence>
<evidence type="ECO:0000256" key="2">
    <source>
        <dbReference type="ARBA" id="ARBA00023033"/>
    </source>
</evidence>
<name>A0A3N2E0Y0_9GAMM</name>
<dbReference type="Proteomes" id="UP000275394">
    <property type="component" value="Unassembled WGS sequence"/>
</dbReference>